<dbReference type="Pfam" id="PF07714">
    <property type="entry name" value="PK_Tyr_Ser-Thr"/>
    <property type="match status" value="1"/>
</dbReference>
<keyword evidence="6" id="KW-1185">Reference proteome</keyword>
<dbReference type="PROSITE" id="PS50011">
    <property type="entry name" value="PROTEIN_KINASE_DOM"/>
    <property type="match status" value="1"/>
</dbReference>
<evidence type="ECO:0000313" key="6">
    <source>
        <dbReference type="Proteomes" id="UP001341281"/>
    </source>
</evidence>
<organism evidence="5 6">
    <name type="scientific">Paspalum notatum var. saurae</name>
    <dbReference type="NCBI Taxonomy" id="547442"/>
    <lineage>
        <taxon>Eukaryota</taxon>
        <taxon>Viridiplantae</taxon>
        <taxon>Streptophyta</taxon>
        <taxon>Embryophyta</taxon>
        <taxon>Tracheophyta</taxon>
        <taxon>Spermatophyta</taxon>
        <taxon>Magnoliopsida</taxon>
        <taxon>Liliopsida</taxon>
        <taxon>Poales</taxon>
        <taxon>Poaceae</taxon>
        <taxon>PACMAD clade</taxon>
        <taxon>Panicoideae</taxon>
        <taxon>Andropogonodae</taxon>
        <taxon>Paspaleae</taxon>
        <taxon>Paspalinae</taxon>
        <taxon>Paspalum</taxon>
    </lineage>
</organism>
<evidence type="ECO:0000259" key="4">
    <source>
        <dbReference type="PROSITE" id="PS50011"/>
    </source>
</evidence>
<reference evidence="5 6" key="1">
    <citation type="submission" date="2024-02" db="EMBL/GenBank/DDBJ databases">
        <title>High-quality chromosome-scale genome assembly of Pensacola bahiagrass (Paspalum notatum Flugge var. saurae).</title>
        <authorList>
            <person name="Vega J.M."/>
            <person name="Podio M."/>
            <person name="Orjuela J."/>
            <person name="Siena L.A."/>
            <person name="Pessino S.C."/>
            <person name="Combes M.C."/>
            <person name="Mariac C."/>
            <person name="Albertini E."/>
            <person name="Pupilli F."/>
            <person name="Ortiz J.P.A."/>
            <person name="Leblanc O."/>
        </authorList>
    </citation>
    <scope>NUCLEOTIDE SEQUENCE [LARGE SCALE GENOMIC DNA]</scope>
    <source>
        <strain evidence="5">R1</strain>
        <tissue evidence="5">Leaf</tissue>
    </source>
</reference>
<evidence type="ECO:0000256" key="1">
    <source>
        <dbReference type="ARBA" id="ARBA00022741"/>
    </source>
</evidence>
<dbReference type="InterPro" id="IPR011009">
    <property type="entry name" value="Kinase-like_dom_sf"/>
</dbReference>
<accession>A0AAQ3TXH4</accession>
<dbReference type="AlphaFoldDB" id="A0AAQ3TXH4"/>
<keyword evidence="1 3" id="KW-0547">Nucleotide-binding</keyword>
<evidence type="ECO:0000256" key="2">
    <source>
        <dbReference type="ARBA" id="ARBA00022840"/>
    </source>
</evidence>
<dbReference type="PANTHER" id="PTHR27005">
    <property type="entry name" value="WALL-ASSOCIATED RECEPTOR KINASE-LIKE 21"/>
    <property type="match status" value="1"/>
</dbReference>
<dbReference type="Proteomes" id="UP001341281">
    <property type="component" value="Chromosome 06"/>
</dbReference>
<gene>
    <name evidence="5" type="ORF">U9M48_028985</name>
</gene>
<dbReference type="SUPFAM" id="SSF56112">
    <property type="entry name" value="Protein kinase-like (PK-like)"/>
    <property type="match status" value="1"/>
</dbReference>
<dbReference type="GO" id="GO:0005524">
    <property type="term" value="F:ATP binding"/>
    <property type="evidence" value="ECO:0007669"/>
    <property type="project" value="UniProtKB-UniRule"/>
</dbReference>
<proteinExistence type="predicted"/>
<dbReference type="InterPro" id="IPR001245">
    <property type="entry name" value="Ser-Thr/Tyr_kinase_cat_dom"/>
</dbReference>
<keyword evidence="2 3" id="KW-0067">ATP-binding</keyword>
<feature type="domain" description="Protein kinase" evidence="4">
    <location>
        <begin position="42"/>
        <end position="121"/>
    </location>
</feature>
<dbReference type="InterPro" id="IPR045274">
    <property type="entry name" value="WAK-like"/>
</dbReference>
<evidence type="ECO:0000256" key="3">
    <source>
        <dbReference type="PROSITE-ProRule" id="PRU10141"/>
    </source>
</evidence>
<dbReference type="InterPro" id="IPR000719">
    <property type="entry name" value="Prot_kinase_dom"/>
</dbReference>
<dbReference type="GO" id="GO:0007166">
    <property type="term" value="P:cell surface receptor signaling pathway"/>
    <property type="evidence" value="ECO:0007669"/>
    <property type="project" value="InterPro"/>
</dbReference>
<feature type="binding site" evidence="3">
    <location>
        <position position="73"/>
    </location>
    <ligand>
        <name>ATP</name>
        <dbReference type="ChEBI" id="CHEBI:30616"/>
    </ligand>
</feature>
<dbReference type="GO" id="GO:0005886">
    <property type="term" value="C:plasma membrane"/>
    <property type="evidence" value="ECO:0007669"/>
    <property type="project" value="TreeGrafter"/>
</dbReference>
<dbReference type="Gene3D" id="3.30.200.20">
    <property type="entry name" value="Phosphorylase Kinase, domain 1"/>
    <property type="match status" value="1"/>
</dbReference>
<dbReference type="EMBL" id="CP144750">
    <property type="protein sequence ID" value="WVZ81630.1"/>
    <property type="molecule type" value="Genomic_DNA"/>
</dbReference>
<name>A0AAQ3TXH4_PASNO</name>
<dbReference type="PROSITE" id="PS00107">
    <property type="entry name" value="PROTEIN_KINASE_ATP"/>
    <property type="match status" value="1"/>
</dbReference>
<dbReference type="GO" id="GO:0004674">
    <property type="term" value="F:protein serine/threonine kinase activity"/>
    <property type="evidence" value="ECO:0007669"/>
    <property type="project" value="TreeGrafter"/>
</dbReference>
<protein>
    <recommendedName>
        <fullName evidence="4">Protein kinase domain-containing protein</fullName>
    </recommendedName>
</protein>
<dbReference type="InterPro" id="IPR017441">
    <property type="entry name" value="Protein_kinase_ATP_BS"/>
</dbReference>
<sequence>MKRKALFQHNGGQLLKHMLKVEGNACFTINSRRDIVIASCNFHKTKIVGEGAHGTIYKVTVDVGGRATAVAVKRCKVIDESKKEEFVQELVIVYHLSHPNIVKLVGCCLESEASMLMYEFA</sequence>
<dbReference type="PANTHER" id="PTHR27005:SF37">
    <property type="entry name" value="OS04G0367600 PROTEIN"/>
    <property type="match status" value="1"/>
</dbReference>
<evidence type="ECO:0000313" key="5">
    <source>
        <dbReference type="EMBL" id="WVZ81630.1"/>
    </source>
</evidence>